<dbReference type="Gene3D" id="3.40.630.30">
    <property type="match status" value="1"/>
</dbReference>
<dbReference type="Proteomes" id="UP001174934">
    <property type="component" value="Unassembled WGS sequence"/>
</dbReference>
<dbReference type="InterPro" id="IPR000182">
    <property type="entry name" value="GNAT_dom"/>
</dbReference>
<feature type="compositionally biased region" description="Polar residues" evidence="2">
    <location>
        <begin position="1"/>
        <end position="21"/>
    </location>
</feature>
<comment type="caution">
    <text evidence="4">The sequence shown here is derived from an EMBL/GenBank/DDBJ whole genome shotgun (WGS) entry which is preliminary data.</text>
</comment>
<evidence type="ECO:0000259" key="3">
    <source>
        <dbReference type="PROSITE" id="PS51186"/>
    </source>
</evidence>
<feature type="domain" description="N-acetyltransferase" evidence="3">
    <location>
        <begin position="81"/>
        <end position="223"/>
    </location>
</feature>
<accession>A0AA39WMT0</accession>
<proteinExistence type="predicted"/>
<dbReference type="PANTHER" id="PTHR13947:SF37">
    <property type="entry name" value="LD18367P"/>
    <property type="match status" value="1"/>
</dbReference>
<gene>
    <name evidence="4" type="ORF">B0T17DRAFT_509841</name>
</gene>
<keyword evidence="1" id="KW-0808">Transferase</keyword>
<dbReference type="Pfam" id="PF00583">
    <property type="entry name" value="Acetyltransf_1"/>
    <property type="match status" value="1"/>
</dbReference>
<evidence type="ECO:0000313" key="5">
    <source>
        <dbReference type="Proteomes" id="UP001174934"/>
    </source>
</evidence>
<evidence type="ECO:0000256" key="1">
    <source>
        <dbReference type="ARBA" id="ARBA00022679"/>
    </source>
</evidence>
<feature type="region of interest" description="Disordered" evidence="2">
    <location>
        <begin position="1"/>
        <end position="29"/>
    </location>
</feature>
<dbReference type="AlphaFoldDB" id="A0AA39WMT0"/>
<dbReference type="GO" id="GO:0008080">
    <property type="term" value="F:N-acetyltransferase activity"/>
    <property type="evidence" value="ECO:0007669"/>
    <property type="project" value="InterPro"/>
</dbReference>
<evidence type="ECO:0000256" key="2">
    <source>
        <dbReference type="SAM" id="MobiDB-lite"/>
    </source>
</evidence>
<dbReference type="PROSITE" id="PS51186">
    <property type="entry name" value="GNAT"/>
    <property type="match status" value="1"/>
</dbReference>
<protein>
    <recommendedName>
        <fullName evidence="3">N-acetyltransferase domain-containing protein</fullName>
    </recommendedName>
</protein>
<keyword evidence="5" id="KW-1185">Reference proteome</keyword>
<reference evidence="4" key="1">
    <citation type="submission" date="2023-06" db="EMBL/GenBank/DDBJ databases">
        <title>Genome-scale phylogeny and comparative genomics of the fungal order Sordariales.</title>
        <authorList>
            <consortium name="Lawrence Berkeley National Laboratory"/>
            <person name="Hensen N."/>
            <person name="Bonometti L."/>
            <person name="Westerberg I."/>
            <person name="Brannstrom I.O."/>
            <person name="Guillou S."/>
            <person name="Cros-Aarteil S."/>
            <person name="Calhoun S."/>
            <person name="Haridas S."/>
            <person name="Kuo A."/>
            <person name="Mondo S."/>
            <person name="Pangilinan J."/>
            <person name="Riley R."/>
            <person name="LaButti K."/>
            <person name="Andreopoulos B."/>
            <person name="Lipzen A."/>
            <person name="Chen C."/>
            <person name="Yanf M."/>
            <person name="Daum C."/>
            <person name="Ng V."/>
            <person name="Clum A."/>
            <person name="Steindorff A."/>
            <person name="Ohm R."/>
            <person name="Martin F."/>
            <person name="Silar P."/>
            <person name="Natvig D."/>
            <person name="Lalanne C."/>
            <person name="Gautier V."/>
            <person name="Ament-velasquez S.L."/>
            <person name="Kruys A."/>
            <person name="Hutchinson M.I."/>
            <person name="Powell A.J."/>
            <person name="Barry K."/>
            <person name="Miller A.N."/>
            <person name="Grigoriev I.V."/>
            <person name="Debuchy R."/>
            <person name="Gladieux P."/>
            <person name="Thoren M.H."/>
            <person name="Johannesson H."/>
        </authorList>
    </citation>
    <scope>NUCLEOTIDE SEQUENCE</scope>
    <source>
        <strain evidence="4">SMH3391-2</strain>
    </source>
</reference>
<dbReference type="SUPFAM" id="SSF55729">
    <property type="entry name" value="Acyl-CoA N-acyltransferases (Nat)"/>
    <property type="match status" value="1"/>
</dbReference>
<sequence length="239" mass="26229">MATTNPTSGSDIPPTEITTSALDPDHLSTPALQNPIPHISIIAGYRPGILGRTLEMHLDHYSKLNGWGADFEADMAVGLSSLIKRLDEPINEAWSAVMAVPAPSLIPGLPQQQQQQQQRVERTVGVIFINGERPDGEAEGVARLRAFIVDESARGLGVGRKLFAAAMEFVRSVGFRECQLYTLRSSVEAIGMYERGGFREVGEKLAEWYGKEHSAVQFSWLRERDEQGGDQVVQDSKAP</sequence>
<dbReference type="CDD" id="cd04301">
    <property type="entry name" value="NAT_SF"/>
    <property type="match status" value="1"/>
</dbReference>
<dbReference type="EMBL" id="JAULSR010000005">
    <property type="protein sequence ID" value="KAK0618296.1"/>
    <property type="molecule type" value="Genomic_DNA"/>
</dbReference>
<dbReference type="InterPro" id="IPR050769">
    <property type="entry name" value="NAT_camello-type"/>
</dbReference>
<dbReference type="PANTHER" id="PTHR13947">
    <property type="entry name" value="GNAT FAMILY N-ACETYLTRANSFERASE"/>
    <property type="match status" value="1"/>
</dbReference>
<dbReference type="InterPro" id="IPR016181">
    <property type="entry name" value="Acyl_CoA_acyltransferase"/>
</dbReference>
<organism evidence="4 5">
    <name type="scientific">Bombardia bombarda</name>
    <dbReference type="NCBI Taxonomy" id="252184"/>
    <lineage>
        <taxon>Eukaryota</taxon>
        <taxon>Fungi</taxon>
        <taxon>Dikarya</taxon>
        <taxon>Ascomycota</taxon>
        <taxon>Pezizomycotina</taxon>
        <taxon>Sordariomycetes</taxon>
        <taxon>Sordariomycetidae</taxon>
        <taxon>Sordariales</taxon>
        <taxon>Lasiosphaeriaceae</taxon>
        <taxon>Bombardia</taxon>
    </lineage>
</organism>
<name>A0AA39WMT0_9PEZI</name>
<evidence type="ECO:0000313" key="4">
    <source>
        <dbReference type="EMBL" id="KAK0618296.1"/>
    </source>
</evidence>